<evidence type="ECO:0000256" key="1">
    <source>
        <dbReference type="SAM" id="Phobius"/>
    </source>
</evidence>
<feature type="transmembrane region" description="Helical" evidence="1">
    <location>
        <begin position="30"/>
        <end position="50"/>
    </location>
</feature>
<keyword evidence="1" id="KW-0472">Membrane</keyword>
<gene>
    <name evidence="2" type="ORF">KPNJ2_00702</name>
</gene>
<protein>
    <submittedName>
        <fullName evidence="2">Uncharacterized protein</fullName>
    </submittedName>
</protein>
<proteinExistence type="predicted"/>
<name>W8UU59_KLEPN</name>
<evidence type="ECO:0000313" key="3">
    <source>
        <dbReference type="Proteomes" id="UP000019586"/>
    </source>
</evidence>
<dbReference type="KEGG" id="kps:KPNJ2_00702"/>
<accession>W8UU59</accession>
<dbReference type="EMBL" id="CP006918">
    <property type="protein sequence ID" value="AHM77482.1"/>
    <property type="molecule type" value="Genomic_DNA"/>
</dbReference>
<keyword evidence="1" id="KW-0812">Transmembrane</keyword>
<evidence type="ECO:0000313" key="2">
    <source>
        <dbReference type="EMBL" id="AHM77482.1"/>
    </source>
</evidence>
<dbReference type="Proteomes" id="UP000019586">
    <property type="component" value="Chromosome"/>
</dbReference>
<keyword evidence="1" id="KW-1133">Transmembrane helix</keyword>
<sequence length="51" mass="5528">MAKETLATSAAAAAMVAVFAGITVAPAWPTPFFMMMSHGYLLLFLIYLIYI</sequence>
<organism evidence="2 3">
    <name type="scientific">Klebsiella pneumoniae 30684/NJST258_2</name>
    <dbReference type="NCBI Taxonomy" id="1420013"/>
    <lineage>
        <taxon>Bacteria</taxon>
        <taxon>Pseudomonadati</taxon>
        <taxon>Pseudomonadota</taxon>
        <taxon>Gammaproteobacteria</taxon>
        <taxon>Enterobacterales</taxon>
        <taxon>Enterobacteriaceae</taxon>
        <taxon>Klebsiella/Raoultella group</taxon>
        <taxon>Klebsiella</taxon>
        <taxon>Klebsiella pneumoniae complex</taxon>
    </lineage>
</organism>
<dbReference type="AlphaFoldDB" id="W8UU59"/>
<dbReference type="HOGENOM" id="CLU_214885_0_0_6"/>
<reference evidence="2 3" key="1">
    <citation type="journal article" date="2014" name="Proc. Natl. Acad. Sci. U.S.A.">
        <title>Molecular dissection of the evolution of carbapenem-resistant multilocus sequence type 258 Klebsiella pneumoniae.</title>
        <authorList>
            <person name="Deleo F.R."/>
            <person name="Chen L."/>
            <person name="Porcella S.F."/>
            <person name="Martens C.A."/>
            <person name="Kobayashi S.D."/>
            <person name="Porter A.R."/>
            <person name="Chavda K.D."/>
            <person name="Jacobs M.R."/>
            <person name="Mathema B."/>
            <person name="Olsen R.J."/>
            <person name="Bonomo R.A."/>
            <person name="Musser J.M."/>
            <person name="Kreiswirth B.N."/>
        </authorList>
    </citation>
    <scope>NUCLEOTIDE SEQUENCE [LARGE SCALE GENOMIC DNA]</scope>
    <source>
        <strain evidence="2">30684/NJST258_2</strain>
    </source>
</reference>